<protein>
    <submittedName>
        <fullName evidence="1 3">Uncharacterized protein</fullName>
    </submittedName>
</protein>
<name>A0A183IT89_9BILA</name>
<dbReference type="AlphaFoldDB" id="A0A183IT89"/>
<organism evidence="3">
    <name type="scientific">Soboliphyme baturini</name>
    <dbReference type="NCBI Taxonomy" id="241478"/>
    <lineage>
        <taxon>Eukaryota</taxon>
        <taxon>Metazoa</taxon>
        <taxon>Ecdysozoa</taxon>
        <taxon>Nematoda</taxon>
        <taxon>Enoplea</taxon>
        <taxon>Dorylaimia</taxon>
        <taxon>Dioctophymatida</taxon>
        <taxon>Dioctophymatoidea</taxon>
        <taxon>Soboliphymatidae</taxon>
        <taxon>Soboliphyme</taxon>
    </lineage>
</organism>
<gene>
    <name evidence="1" type="ORF">SBAD_LOCUS6836</name>
</gene>
<reference evidence="1 2" key="2">
    <citation type="submission" date="2018-11" db="EMBL/GenBank/DDBJ databases">
        <authorList>
            <consortium name="Pathogen Informatics"/>
        </authorList>
    </citation>
    <scope>NUCLEOTIDE SEQUENCE [LARGE SCALE GENOMIC DNA]</scope>
</reference>
<dbReference type="WBParaSite" id="SBAD_0000709901-mRNA-1">
    <property type="protein sequence ID" value="SBAD_0000709901-mRNA-1"/>
    <property type="gene ID" value="SBAD_0000709901"/>
</dbReference>
<reference evidence="3" key="1">
    <citation type="submission" date="2016-06" db="UniProtKB">
        <authorList>
            <consortium name="WormBaseParasite"/>
        </authorList>
    </citation>
    <scope>IDENTIFICATION</scope>
</reference>
<evidence type="ECO:0000313" key="1">
    <source>
        <dbReference type="EMBL" id="VDP10933.1"/>
    </source>
</evidence>
<sequence length="67" mass="7233">MPSLRRSEIAVPLFSDDRLCLAAGRNLVDGILLVVGACMGKVDFGRDLEDVRDGKFTQEACVPPPDS</sequence>
<proteinExistence type="predicted"/>
<dbReference type="Proteomes" id="UP000270296">
    <property type="component" value="Unassembled WGS sequence"/>
</dbReference>
<evidence type="ECO:0000313" key="3">
    <source>
        <dbReference type="WBParaSite" id="SBAD_0000709901-mRNA-1"/>
    </source>
</evidence>
<dbReference type="EMBL" id="UZAM01010083">
    <property type="protein sequence ID" value="VDP10933.1"/>
    <property type="molecule type" value="Genomic_DNA"/>
</dbReference>
<evidence type="ECO:0000313" key="2">
    <source>
        <dbReference type="Proteomes" id="UP000270296"/>
    </source>
</evidence>
<keyword evidence="2" id="KW-1185">Reference proteome</keyword>
<accession>A0A183IT89</accession>